<dbReference type="InterPro" id="IPR038770">
    <property type="entry name" value="Na+/solute_symporter_sf"/>
</dbReference>
<comment type="similarity">
    <text evidence="2">Belongs to the auxin efflux carrier (TC 2.A.69) family.</text>
</comment>
<keyword evidence="5 8" id="KW-0812">Transmembrane</keyword>
<reference evidence="9 10" key="1">
    <citation type="submission" date="2015-06" db="EMBL/GenBank/DDBJ databases">
        <title>Genome sequencing of Thermotogales isolates from hydrothermal vents.</title>
        <authorList>
            <person name="Haverkamp T.H."/>
            <person name="Kublanov I.V."/>
            <person name="Nesbo C.L."/>
        </authorList>
    </citation>
    <scope>NUCLEOTIDE SEQUENCE [LARGE SCALE GENOMIC DNA]</scope>
    <source>
        <strain evidence="10">ik275mar</strain>
    </source>
</reference>
<feature type="transmembrane region" description="Helical" evidence="8">
    <location>
        <begin position="113"/>
        <end position="133"/>
    </location>
</feature>
<evidence type="ECO:0000256" key="2">
    <source>
        <dbReference type="ARBA" id="ARBA00010145"/>
    </source>
</evidence>
<proteinExistence type="inferred from homology"/>
<comment type="caution">
    <text evidence="9">The sequence shown here is derived from an EMBL/GenBank/DDBJ whole genome shotgun (WGS) entry which is preliminary data.</text>
</comment>
<keyword evidence="7 8" id="KW-0472">Membrane</keyword>
<evidence type="ECO:0000256" key="4">
    <source>
        <dbReference type="ARBA" id="ARBA00022475"/>
    </source>
</evidence>
<evidence type="ECO:0000256" key="6">
    <source>
        <dbReference type="ARBA" id="ARBA00022989"/>
    </source>
</evidence>
<dbReference type="Pfam" id="PF03547">
    <property type="entry name" value="Mem_trans"/>
    <property type="match status" value="1"/>
</dbReference>
<dbReference type="Proteomes" id="UP000242616">
    <property type="component" value="Unassembled WGS sequence"/>
</dbReference>
<feature type="transmembrane region" description="Helical" evidence="8">
    <location>
        <begin position="206"/>
        <end position="228"/>
    </location>
</feature>
<protein>
    <submittedName>
        <fullName evidence="9">Transporter</fullName>
    </submittedName>
</protein>
<evidence type="ECO:0000313" key="10">
    <source>
        <dbReference type="Proteomes" id="UP000242616"/>
    </source>
</evidence>
<comment type="subcellular location">
    <subcellularLocation>
        <location evidence="1">Cell membrane</location>
        <topology evidence="1">Multi-pass membrane protein</topology>
    </subcellularLocation>
</comment>
<keyword evidence="10" id="KW-1185">Reference proteome</keyword>
<sequence length="291" mass="32981">MILFNILPPFVIILIGFLFGKIFPFDIKILSKISLWIMANTLTFTFINDYPPSLSQLKTYGSGIIILFIIFYFISLPFKENKSLLFTNSVYINTGYLGYPILLSVWGEKALSYGVIYSVINMILGSIFVPMFLDKKISLKNTFKLPYIYVIILAYILSLLGINYRNFPKPILETILLLKNAAIPVLLLFVGLSLSKITIKKINHKLLLSTTLIRLFIYPFFALIYVIIFHMEKNLGKVFILESAMPTAINSVILIDALTGDSSDISLTVAITTLFSAFTIPVWVFLIEKII</sequence>
<feature type="transmembrane region" description="Helical" evidence="8">
    <location>
        <begin position="6"/>
        <end position="23"/>
    </location>
</feature>
<feature type="transmembrane region" description="Helical" evidence="8">
    <location>
        <begin position="59"/>
        <end position="78"/>
    </location>
</feature>
<name>A0ABX3IIN2_9BACT</name>
<keyword evidence="3" id="KW-0813">Transport</keyword>
<evidence type="ECO:0000256" key="3">
    <source>
        <dbReference type="ARBA" id="ARBA00022448"/>
    </source>
</evidence>
<organism evidence="9 10">
    <name type="scientific">Thermosipho affectus</name>
    <dbReference type="NCBI Taxonomy" id="660294"/>
    <lineage>
        <taxon>Bacteria</taxon>
        <taxon>Thermotogati</taxon>
        <taxon>Thermotogota</taxon>
        <taxon>Thermotogae</taxon>
        <taxon>Thermotogales</taxon>
        <taxon>Fervidobacteriaceae</taxon>
        <taxon>Thermosipho</taxon>
    </lineage>
</organism>
<dbReference type="InterPro" id="IPR004776">
    <property type="entry name" value="Mem_transp_PIN-like"/>
</dbReference>
<dbReference type="EMBL" id="LBFC01000023">
    <property type="protein sequence ID" value="ONN26518.1"/>
    <property type="molecule type" value="Genomic_DNA"/>
</dbReference>
<dbReference type="PANTHER" id="PTHR36838:SF1">
    <property type="entry name" value="SLR1864 PROTEIN"/>
    <property type="match status" value="1"/>
</dbReference>
<evidence type="ECO:0000313" key="9">
    <source>
        <dbReference type="EMBL" id="ONN26518.1"/>
    </source>
</evidence>
<evidence type="ECO:0000256" key="8">
    <source>
        <dbReference type="SAM" id="Phobius"/>
    </source>
</evidence>
<feature type="transmembrane region" description="Helical" evidence="8">
    <location>
        <begin position="265"/>
        <end position="287"/>
    </location>
</feature>
<keyword evidence="6 8" id="KW-1133">Transmembrane helix</keyword>
<feature type="transmembrane region" description="Helical" evidence="8">
    <location>
        <begin position="145"/>
        <end position="164"/>
    </location>
</feature>
<accession>A0ABX3IIN2</accession>
<gene>
    <name evidence="9" type="ORF">XJ44_08630</name>
</gene>
<evidence type="ECO:0000256" key="5">
    <source>
        <dbReference type="ARBA" id="ARBA00022692"/>
    </source>
</evidence>
<evidence type="ECO:0000256" key="1">
    <source>
        <dbReference type="ARBA" id="ARBA00004651"/>
    </source>
</evidence>
<evidence type="ECO:0000256" key="7">
    <source>
        <dbReference type="ARBA" id="ARBA00023136"/>
    </source>
</evidence>
<feature type="transmembrane region" description="Helical" evidence="8">
    <location>
        <begin position="90"/>
        <end position="107"/>
    </location>
</feature>
<keyword evidence="4" id="KW-1003">Cell membrane</keyword>
<feature type="transmembrane region" description="Helical" evidence="8">
    <location>
        <begin position="176"/>
        <end position="194"/>
    </location>
</feature>
<dbReference type="PANTHER" id="PTHR36838">
    <property type="entry name" value="AUXIN EFFLUX CARRIER FAMILY PROTEIN"/>
    <property type="match status" value="1"/>
</dbReference>
<dbReference type="Gene3D" id="1.20.1530.20">
    <property type="match status" value="2"/>
</dbReference>